<evidence type="ECO:0000313" key="4">
    <source>
        <dbReference type="Proteomes" id="UP001302349"/>
    </source>
</evidence>
<protein>
    <submittedName>
        <fullName evidence="3">DUF5777 family beta-barrel protein</fullName>
    </submittedName>
</protein>
<feature type="signal peptide" evidence="1">
    <location>
        <begin position="1"/>
        <end position="21"/>
    </location>
</feature>
<keyword evidence="4" id="KW-1185">Reference proteome</keyword>
<accession>A0ABZ0IKT5</accession>
<feature type="domain" description="DUF5777" evidence="2">
    <location>
        <begin position="44"/>
        <end position="286"/>
    </location>
</feature>
<keyword evidence="1" id="KW-0732">Signal</keyword>
<dbReference type="Pfam" id="PF19089">
    <property type="entry name" value="DUF5777"/>
    <property type="match status" value="1"/>
</dbReference>
<evidence type="ECO:0000313" key="3">
    <source>
        <dbReference type="EMBL" id="WOK05156.1"/>
    </source>
</evidence>
<sequence>MMVKQITSTLISLALALPLLAQDDLLAGLEAEQADQKTLVDATFKGTRLINGHSIETRKQGVMDFIIAHRFGTIDGGAYELFGLDNALVRIGLEYALNDRLYAGAGRSSFEKTYDGFVKYRLLRQSTGKGSVPLSATWLSSMALKTLKDPTYDLQFTDKLAFTHQLLLARKFNNGLSLQLMPTWVHRNLIGETDLNNDILALGMGGRIKLSQRVALCAEYYYQFQHLNENTQNALAIGVDIETGGHVFQLQFTNATSMVPKGFVSETTNDFFKGEIHFGFNVSRTFQLN</sequence>
<dbReference type="Proteomes" id="UP001302349">
    <property type="component" value="Chromosome"/>
</dbReference>
<evidence type="ECO:0000256" key="1">
    <source>
        <dbReference type="SAM" id="SignalP"/>
    </source>
</evidence>
<organism evidence="3 4">
    <name type="scientific">Imperialibacter roseus</name>
    <dbReference type="NCBI Taxonomy" id="1324217"/>
    <lineage>
        <taxon>Bacteria</taxon>
        <taxon>Pseudomonadati</taxon>
        <taxon>Bacteroidota</taxon>
        <taxon>Cytophagia</taxon>
        <taxon>Cytophagales</taxon>
        <taxon>Flammeovirgaceae</taxon>
        <taxon>Imperialibacter</taxon>
    </lineage>
</organism>
<dbReference type="SUPFAM" id="SSF56935">
    <property type="entry name" value="Porins"/>
    <property type="match status" value="1"/>
</dbReference>
<dbReference type="EMBL" id="CP136051">
    <property type="protein sequence ID" value="WOK05156.1"/>
    <property type="molecule type" value="Genomic_DNA"/>
</dbReference>
<proteinExistence type="predicted"/>
<dbReference type="RefSeq" id="WP_317487946.1">
    <property type="nucleotide sequence ID" value="NZ_CP136051.1"/>
</dbReference>
<gene>
    <name evidence="3" type="ORF">RT717_18905</name>
</gene>
<reference evidence="3 4" key="1">
    <citation type="journal article" date="2023" name="Microbiol. Resour. Announc.">
        <title>Complete Genome Sequence of Imperialibacter roseus strain P4T.</title>
        <authorList>
            <person name="Tizabi D.R."/>
            <person name="Bachvaroff T."/>
            <person name="Hill R.T."/>
        </authorList>
    </citation>
    <scope>NUCLEOTIDE SEQUENCE [LARGE SCALE GENOMIC DNA]</scope>
    <source>
        <strain evidence="3 4">P4T</strain>
    </source>
</reference>
<evidence type="ECO:0000259" key="2">
    <source>
        <dbReference type="Pfam" id="PF19089"/>
    </source>
</evidence>
<name>A0ABZ0IKT5_9BACT</name>
<dbReference type="InterPro" id="IPR045916">
    <property type="entry name" value="DUF5777"/>
</dbReference>
<feature type="chain" id="PRO_5046566794" evidence="1">
    <location>
        <begin position="22"/>
        <end position="289"/>
    </location>
</feature>